<feature type="domain" description="CMP/dCMP-type deaminase" evidence="13">
    <location>
        <begin position="61"/>
        <end position="188"/>
    </location>
</feature>
<evidence type="ECO:0000256" key="12">
    <source>
        <dbReference type="SAM" id="MobiDB-lite"/>
    </source>
</evidence>
<evidence type="ECO:0000313" key="14">
    <source>
        <dbReference type="EMBL" id="JAQ04508.1"/>
    </source>
</evidence>
<sequence length="232" mass="25040">MEAGDASQSNQGEPDSSVPDSTEVREPGVNLATALQALRVAASGGDGSAGSSSGPRANYISWDDLFMSSAFLIAMRSKDPVTQVGACIVNEENKIVGMGYNGMPIGCDDKLFPWGKTGDALSRKFMYVCHAEMNAVLNKNSSDVKNCRIYVGLFPCNECAKIIIQSGIKEVIFLSDKNKVKPETVASKIMFEAAGVTYRRHVPKNSKITIDFSKIDWGNMSQLPTSPDRSTL</sequence>
<dbReference type="EMBL" id="GDHC01014121">
    <property type="protein sequence ID" value="JAQ04508.1"/>
    <property type="molecule type" value="Transcribed_RNA"/>
</dbReference>
<comment type="similarity">
    <text evidence="2">Belongs to the cytidine and deoxycytidylate deaminase family.</text>
</comment>
<comment type="cofactor">
    <cofactor evidence="1">
        <name>Zn(2+)</name>
        <dbReference type="ChEBI" id="CHEBI:29105"/>
    </cofactor>
</comment>
<gene>
    <name evidence="14" type="primary">Dctd</name>
    <name evidence="14" type="ORF">g.44143</name>
</gene>
<protein>
    <recommendedName>
        <fullName evidence="11">Probable deoxycytidylate deaminase</fullName>
        <ecNumber evidence="8">3.5.4.12</ecNumber>
    </recommendedName>
    <alternativeName>
        <fullName evidence="9">dCMP deaminase</fullName>
    </alternativeName>
</protein>
<dbReference type="GO" id="GO:0004132">
    <property type="term" value="F:dCMP deaminase activity"/>
    <property type="evidence" value="ECO:0007669"/>
    <property type="project" value="UniProtKB-EC"/>
</dbReference>
<feature type="region of interest" description="Disordered" evidence="12">
    <location>
        <begin position="1"/>
        <end position="26"/>
    </location>
</feature>
<dbReference type="GO" id="GO:0008270">
    <property type="term" value="F:zinc ion binding"/>
    <property type="evidence" value="ECO:0007669"/>
    <property type="project" value="InterPro"/>
</dbReference>
<feature type="compositionally biased region" description="Polar residues" evidence="12">
    <location>
        <begin position="1"/>
        <end position="20"/>
    </location>
</feature>
<evidence type="ECO:0000256" key="1">
    <source>
        <dbReference type="ARBA" id="ARBA00001947"/>
    </source>
</evidence>
<evidence type="ECO:0000256" key="4">
    <source>
        <dbReference type="ARBA" id="ARBA00022727"/>
    </source>
</evidence>
<evidence type="ECO:0000256" key="2">
    <source>
        <dbReference type="ARBA" id="ARBA00006576"/>
    </source>
</evidence>
<dbReference type="InterPro" id="IPR002125">
    <property type="entry name" value="CMP_dCMP_dom"/>
</dbReference>
<name>A0A146L7T9_LYGHE</name>
<keyword evidence="5" id="KW-0378">Hydrolase</keyword>
<dbReference type="CDD" id="cd01286">
    <property type="entry name" value="deoxycytidylate_deaminase"/>
    <property type="match status" value="1"/>
</dbReference>
<dbReference type="PROSITE" id="PS00903">
    <property type="entry name" value="CYT_DCMP_DEAMINASES_1"/>
    <property type="match status" value="1"/>
</dbReference>
<evidence type="ECO:0000256" key="9">
    <source>
        <dbReference type="ARBA" id="ARBA00041763"/>
    </source>
</evidence>
<evidence type="ECO:0000256" key="6">
    <source>
        <dbReference type="ARBA" id="ARBA00022833"/>
    </source>
</evidence>
<evidence type="ECO:0000256" key="5">
    <source>
        <dbReference type="ARBA" id="ARBA00022801"/>
    </source>
</evidence>
<dbReference type="AlphaFoldDB" id="A0A146L7T9"/>
<dbReference type="PANTHER" id="PTHR11086">
    <property type="entry name" value="DEOXYCYTIDYLATE DEAMINASE-RELATED"/>
    <property type="match status" value="1"/>
</dbReference>
<evidence type="ECO:0000256" key="10">
    <source>
        <dbReference type="ARBA" id="ARBA00052978"/>
    </source>
</evidence>
<dbReference type="InterPro" id="IPR016193">
    <property type="entry name" value="Cytidine_deaminase-like"/>
</dbReference>
<comment type="function">
    <text evidence="7">Supplies the nucleotide substrate for thymidylate synthetase.</text>
</comment>
<evidence type="ECO:0000256" key="7">
    <source>
        <dbReference type="ARBA" id="ARBA00037036"/>
    </source>
</evidence>
<evidence type="ECO:0000259" key="13">
    <source>
        <dbReference type="PROSITE" id="PS51747"/>
    </source>
</evidence>
<dbReference type="PANTHER" id="PTHR11086:SF18">
    <property type="entry name" value="DEOXYCYTIDYLATE DEAMINASE"/>
    <property type="match status" value="1"/>
</dbReference>
<accession>A0A146L7T9</accession>
<dbReference type="InterPro" id="IPR035105">
    <property type="entry name" value="Deoxycytidylate_deaminase_dom"/>
</dbReference>
<keyword evidence="3" id="KW-0479">Metal-binding</keyword>
<organism evidence="14">
    <name type="scientific">Lygus hesperus</name>
    <name type="common">Western plant bug</name>
    <dbReference type="NCBI Taxonomy" id="30085"/>
    <lineage>
        <taxon>Eukaryota</taxon>
        <taxon>Metazoa</taxon>
        <taxon>Ecdysozoa</taxon>
        <taxon>Arthropoda</taxon>
        <taxon>Hexapoda</taxon>
        <taxon>Insecta</taxon>
        <taxon>Pterygota</taxon>
        <taxon>Neoptera</taxon>
        <taxon>Paraneoptera</taxon>
        <taxon>Hemiptera</taxon>
        <taxon>Heteroptera</taxon>
        <taxon>Panheteroptera</taxon>
        <taxon>Cimicomorpha</taxon>
        <taxon>Miridae</taxon>
        <taxon>Mirini</taxon>
        <taxon>Lygus</taxon>
    </lineage>
</organism>
<dbReference type="Pfam" id="PF00383">
    <property type="entry name" value="dCMP_cyt_deam_1"/>
    <property type="match status" value="1"/>
</dbReference>
<dbReference type="FunFam" id="3.40.140.10:FF:000021">
    <property type="entry name" value="Deoxycytidylate deaminase"/>
    <property type="match status" value="1"/>
</dbReference>
<evidence type="ECO:0000256" key="3">
    <source>
        <dbReference type="ARBA" id="ARBA00022723"/>
    </source>
</evidence>
<evidence type="ECO:0000256" key="8">
    <source>
        <dbReference type="ARBA" id="ARBA00038938"/>
    </source>
</evidence>
<keyword evidence="4" id="KW-0545">Nucleotide biosynthesis</keyword>
<dbReference type="SUPFAM" id="SSF53927">
    <property type="entry name" value="Cytidine deaminase-like"/>
    <property type="match status" value="1"/>
</dbReference>
<proteinExistence type="inferred from homology"/>
<dbReference type="Gene3D" id="3.40.140.10">
    <property type="entry name" value="Cytidine Deaminase, domain 2"/>
    <property type="match status" value="1"/>
</dbReference>
<dbReference type="PROSITE" id="PS51747">
    <property type="entry name" value="CYT_DCMP_DEAMINASES_2"/>
    <property type="match status" value="1"/>
</dbReference>
<dbReference type="InterPro" id="IPR016192">
    <property type="entry name" value="APOBEC/CMP_deaminase_Zn-bd"/>
</dbReference>
<comment type="catalytic activity">
    <reaction evidence="10">
        <text>dCMP + H2O + H(+) = dUMP + NH4(+)</text>
        <dbReference type="Rhea" id="RHEA:22924"/>
        <dbReference type="ChEBI" id="CHEBI:15377"/>
        <dbReference type="ChEBI" id="CHEBI:15378"/>
        <dbReference type="ChEBI" id="CHEBI:28938"/>
        <dbReference type="ChEBI" id="CHEBI:57566"/>
        <dbReference type="ChEBI" id="CHEBI:246422"/>
        <dbReference type="EC" id="3.5.4.12"/>
    </reaction>
</comment>
<dbReference type="GO" id="GO:0005737">
    <property type="term" value="C:cytoplasm"/>
    <property type="evidence" value="ECO:0007669"/>
    <property type="project" value="TreeGrafter"/>
</dbReference>
<keyword evidence="6" id="KW-0862">Zinc</keyword>
<dbReference type="GO" id="GO:0009165">
    <property type="term" value="P:nucleotide biosynthetic process"/>
    <property type="evidence" value="ECO:0007669"/>
    <property type="project" value="UniProtKB-KW"/>
</dbReference>
<dbReference type="InterPro" id="IPR015517">
    <property type="entry name" value="dCMP_deaminase-rel"/>
</dbReference>
<evidence type="ECO:0000256" key="11">
    <source>
        <dbReference type="ARBA" id="ARBA00071625"/>
    </source>
</evidence>
<reference evidence="14" key="1">
    <citation type="journal article" date="2016" name="Gigascience">
        <title>De novo construction of an expanded transcriptome assembly for the western tarnished plant bug, Lygus hesperus.</title>
        <authorList>
            <person name="Tassone E.E."/>
            <person name="Geib S.M."/>
            <person name="Hall B."/>
            <person name="Fabrick J.A."/>
            <person name="Brent C.S."/>
            <person name="Hull J.J."/>
        </authorList>
    </citation>
    <scope>NUCLEOTIDE SEQUENCE</scope>
</reference>
<dbReference type="EC" id="3.5.4.12" evidence="8"/>